<accession>A0A372JRW5</accession>
<keyword evidence="2" id="KW-1185">Reference proteome</keyword>
<gene>
    <name evidence="1" type="ORF">DZF91_06330</name>
</gene>
<comment type="caution">
    <text evidence="1">The sequence shown here is derived from an EMBL/GenBank/DDBJ whole genome shotgun (WGS) entry which is preliminary data.</text>
</comment>
<dbReference type="Proteomes" id="UP000261811">
    <property type="component" value="Unassembled WGS sequence"/>
</dbReference>
<proteinExistence type="predicted"/>
<dbReference type="EMBL" id="QURH01000115">
    <property type="protein sequence ID" value="RFU42504.1"/>
    <property type="molecule type" value="Genomic_DNA"/>
</dbReference>
<sequence length="142" mass="14717">MKIQVWCCQRLSASWQSQRRTVDAETVSVTRRAASSAASSRHDQRASGVPVWAGSCRVWALRGVGDVLRAGSSAAGSGRVQRARVIRVWAGSWQARALALVACAGGEAGRAFAAFAVGPGRQATAGEPVPSGAQGVRVCGVL</sequence>
<protein>
    <submittedName>
        <fullName evidence="1">Uncharacterized protein</fullName>
    </submittedName>
</protein>
<organism evidence="1 2">
    <name type="scientific">Actinomadura logoneensis</name>
    <dbReference type="NCBI Taxonomy" id="2293572"/>
    <lineage>
        <taxon>Bacteria</taxon>
        <taxon>Bacillati</taxon>
        <taxon>Actinomycetota</taxon>
        <taxon>Actinomycetes</taxon>
        <taxon>Streptosporangiales</taxon>
        <taxon>Thermomonosporaceae</taxon>
        <taxon>Actinomadura</taxon>
    </lineage>
</organism>
<name>A0A372JRW5_9ACTN</name>
<dbReference type="AlphaFoldDB" id="A0A372JRW5"/>
<reference evidence="1 2" key="1">
    <citation type="submission" date="2018-08" db="EMBL/GenBank/DDBJ databases">
        <title>Actinomadura jelena sp. nov., a novel Actinomycete isolated from soil in Chad.</title>
        <authorList>
            <person name="Shi L."/>
        </authorList>
    </citation>
    <scope>NUCLEOTIDE SEQUENCE [LARGE SCALE GENOMIC DNA]</scope>
    <source>
        <strain evidence="1 2">NEAU-G17</strain>
    </source>
</reference>
<evidence type="ECO:0000313" key="1">
    <source>
        <dbReference type="EMBL" id="RFU42504.1"/>
    </source>
</evidence>
<evidence type="ECO:0000313" key="2">
    <source>
        <dbReference type="Proteomes" id="UP000261811"/>
    </source>
</evidence>